<dbReference type="PANTHER" id="PTHR43861">
    <property type="entry name" value="TRANS-ACONITATE 2-METHYLTRANSFERASE-RELATED"/>
    <property type="match status" value="1"/>
</dbReference>
<dbReference type="Proteomes" id="UP000298058">
    <property type="component" value="Unassembled WGS sequence"/>
</dbReference>
<evidence type="ECO:0000313" key="1">
    <source>
        <dbReference type="EMBL" id="TGN18302.1"/>
    </source>
</evidence>
<proteinExistence type="predicted"/>
<keyword evidence="2" id="KW-1185">Reference proteome</keyword>
<dbReference type="Gene3D" id="3.40.50.150">
    <property type="entry name" value="Vaccinia Virus protein VP39"/>
    <property type="match status" value="1"/>
</dbReference>
<dbReference type="GO" id="GO:0008168">
    <property type="term" value="F:methyltransferase activity"/>
    <property type="evidence" value="ECO:0007669"/>
    <property type="project" value="UniProtKB-KW"/>
</dbReference>
<dbReference type="InterPro" id="IPR029063">
    <property type="entry name" value="SAM-dependent_MTases_sf"/>
</dbReference>
<dbReference type="AlphaFoldDB" id="A0A4R9LXB2"/>
<dbReference type="RefSeq" id="WP_135760990.1">
    <property type="nucleotide sequence ID" value="NZ_RQHW01000047.1"/>
</dbReference>
<evidence type="ECO:0000313" key="2">
    <source>
        <dbReference type="Proteomes" id="UP000298058"/>
    </source>
</evidence>
<dbReference type="EMBL" id="RQHW01000047">
    <property type="protein sequence ID" value="TGN18302.1"/>
    <property type="molecule type" value="Genomic_DNA"/>
</dbReference>
<name>A0A4R9LXB2_9LEPT</name>
<keyword evidence="1" id="KW-0489">Methyltransferase</keyword>
<keyword evidence="1" id="KW-0808">Transferase</keyword>
<accession>A0A4R9LXB2</accession>
<comment type="caution">
    <text evidence="1">The sequence shown here is derived from an EMBL/GenBank/DDBJ whole genome shotgun (WGS) entry which is preliminary data.</text>
</comment>
<dbReference type="OrthoDB" id="9790457at2"/>
<gene>
    <name evidence="1" type="ORF">EHS15_12920</name>
</gene>
<protein>
    <submittedName>
        <fullName evidence="1">Class I SAM-dependent methyltransferase</fullName>
    </submittedName>
</protein>
<dbReference type="CDD" id="cd02440">
    <property type="entry name" value="AdoMet_MTases"/>
    <property type="match status" value="1"/>
</dbReference>
<reference evidence="1" key="1">
    <citation type="journal article" date="2019" name="PLoS Negl. Trop. Dis.">
        <title>Revisiting the worldwide diversity of Leptospira species in the environment.</title>
        <authorList>
            <person name="Vincent A.T."/>
            <person name="Schiettekatte O."/>
            <person name="Bourhy P."/>
            <person name="Veyrier F.J."/>
            <person name="Picardeau M."/>
        </authorList>
    </citation>
    <scope>NUCLEOTIDE SEQUENCE [LARGE SCALE GENOMIC DNA]</scope>
    <source>
        <strain evidence="1">201300427</strain>
    </source>
</reference>
<sequence>MRNEEHDYSNFIDLQNENSSLTKIIGKITPGSNVLEFGPAGGYMTRYLKENLGCKIVCVEISEELANSAKLFCERMIIGDIDHLDFKKEFPVDHTFDFIIFSDVLEHLYFPKKPLSESLRLLKENGRILASIPNIAHGSIILQLLNGRFEYQSQGLLDNTHIRFFTKSSIYSLFQETGYKIDHLERVKIGIFETEFDFKKDRYSEIQQEAISLSEESETYQFIVDASRSSSKQLPVSEEKLLSSSESYREFLDWKALKNAKIVRIAISFQSVLNRILK</sequence>
<organism evidence="1 2">
    <name type="scientific">Leptospira idonii</name>
    <dbReference type="NCBI Taxonomy" id="1193500"/>
    <lineage>
        <taxon>Bacteria</taxon>
        <taxon>Pseudomonadati</taxon>
        <taxon>Spirochaetota</taxon>
        <taxon>Spirochaetia</taxon>
        <taxon>Leptospirales</taxon>
        <taxon>Leptospiraceae</taxon>
        <taxon>Leptospira</taxon>
    </lineage>
</organism>
<dbReference type="Pfam" id="PF13489">
    <property type="entry name" value="Methyltransf_23"/>
    <property type="match status" value="1"/>
</dbReference>
<dbReference type="SUPFAM" id="SSF53335">
    <property type="entry name" value="S-adenosyl-L-methionine-dependent methyltransferases"/>
    <property type="match status" value="1"/>
</dbReference>
<dbReference type="GO" id="GO:0032259">
    <property type="term" value="P:methylation"/>
    <property type="evidence" value="ECO:0007669"/>
    <property type="project" value="UniProtKB-KW"/>
</dbReference>